<evidence type="ECO:0000256" key="4">
    <source>
        <dbReference type="ARBA" id="ARBA00010561"/>
    </source>
</evidence>
<keyword evidence="11 19" id="KW-0460">Magnesium</keyword>
<dbReference type="PANTHER" id="PTHR34148:SF1">
    <property type="entry name" value="ADENOSYLCOBINAMIDE-GDP RIBAZOLETRANSFERASE"/>
    <property type="match status" value="1"/>
</dbReference>
<keyword evidence="21" id="KW-1185">Reference proteome</keyword>
<keyword evidence="13 19" id="KW-0472">Membrane</keyword>
<dbReference type="RefSeq" id="WP_244823100.1">
    <property type="nucleotide sequence ID" value="NZ_CP112998.1"/>
</dbReference>
<evidence type="ECO:0000256" key="7">
    <source>
        <dbReference type="ARBA" id="ARBA00022475"/>
    </source>
</evidence>
<dbReference type="Proteomes" id="UP001164653">
    <property type="component" value="Chromosome"/>
</dbReference>
<keyword evidence="9 19" id="KW-0808">Transferase</keyword>
<evidence type="ECO:0000256" key="2">
    <source>
        <dbReference type="ARBA" id="ARBA00004651"/>
    </source>
</evidence>
<evidence type="ECO:0000256" key="17">
    <source>
        <dbReference type="ARBA" id="ARBA00048623"/>
    </source>
</evidence>
<dbReference type="GO" id="GO:0008818">
    <property type="term" value="F:cobalamin 5'-phosphate synthase activity"/>
    <property type="evidence" value="ECO:0007669"/>
    <property type="project" value="UniProtKB-UniRule"/>
</dbReference>
<dbReference type="GO" id="GO:0009236">
    <property type="term" value="P:cobalamin biosynthetic process"/>
    <property type="evidence" value="ECO:0007669"/>
    <property type="project" value="UniProtKB-UniRule"/>
</dbReference>
<dbReference type="EMBL" id="CP112998">
    <property type="protein sequence ID" value="WAC15257.1"/>
    <property type="molecule type" value="Genomic_DNA"/>
</dbReference>
<dbReference type="KEGG" id="dpf:ON006_15080"/>
<evidence type="ECO:0000256" key="10">
    <source>
        <dbReference type="ARBA" id="ARBA00022692"/>
    </source>
</evidence>
<evidence type="ECO:0000256" key="12">
    <source>
        <dbReference type="ARBA" id="ARBA00022989"/>
    </source>
</evidence>
<gene>
    <name evidence="19" type="primary">cobS</name>
    <name evidence="20" type="ORF">ON006_15080</name>
</gene>
<comment type="catalytic activity">
    <reaction evidence="18 19">
        <text>alpha-ribazole 5'-phosphate + adenosylcob(III)inamide-GDP = adenosylcob(III)alamin 5'-phosphate + GMP + H(+)</text>
        <dbReference type="Rhea" id="RHEA:23560"/>
        <dbReference type="ChEBI" id="CHEBI:15378"/>
        <dbReference type="ChEBI" id="CHEBI:57918"/>
        <dbReference type="ChEBI" id="CHEBI:58115"/>
        <dbReference type="ChEBI" id="CHEBI:60487"/>
        <dbReference type="ChEBI" id="CHEBI:60493"/>
        <dbReference type="EC" id="2.7.8.26"/>
    </reaction>
</comment>
<evidence type="ECO:0000256" key="9">
    <source>
        <dbReference type="ARBA" id="ARBA00022679"/>
    </source>
</evidence>
<evidence type="ECO:0000313" key="21">
    <source>
        <dbReference type="Proteomes" id="UP001164653"/>
    </source>
</evidence>
<evidence type="ECO:0000256" key="18">
    <source>
        <dbReference type="ARBA" id="ARBA00049504"/>
    </source>
</evidence>
<dbReference type="AlphaFoldDB" id="A0A9E8SSE4"/>
<evidence type="ECO:0000256" key="6">
    <source>
        <dbReference type="ARBA" id="ARBA00015850"/>
    </source>
</evidence>
<name>A0A9E8SSE4_9BACT</name>
<keyword evidence="7 19" id="KW-1003">Cell membrane</keyword>
<dbReference type="NCBIfam" id="NF001277">
    <property type="entry name" value="PRK00235.1-3"/>
    <property type="match status" value="1"/>
</dbReference>
<dbReference type="PANTHER" id="PTHR34148">
    <property type="entry name" value="ADENOSYLCOBINAMIDE-GDP RIBAZOLETRANSFERASE"/>
    <property type="match status" value="1"/>
</dbReference>
<dbReference type="HAMAP" id="MF_00719">
    <property type="entry name" value="CobS"/>
    <property type="match status" value="1"/>
</dbReference>
<dbReference type="GO" id="GO:0051073">
    <property type="term" value="F:adenosylcobinamide-GDP ribazoletransferase activity"/>
    <property type="evidence" value="ECO:0007669"/>
    <property type="project" value="UniProtKB-UniRule"/>
</dbReference>
<keyword evidence="12 19" id="KW-1133">Transmembrane helix</keyword>
<evidence type="ECO:0000256" key="19">
    <source>
        <dbReference type="HAMAP-Rule" id="MF_00719"/>
    </source>
</evidence>
<reference evidence="20" key="1">
    <citation type="submission" date="2022-11" db="EMBL/GenBank/DDBJ databases">
        <title>Dyadobacter pollutisoli sp. nov., isolated from plastic dumped soil.</title>
        <authorList>
            <person name="Kim J.M."/>
            <person name="Kim K.R."/>
            <person name="Lee J.K."/>
            <person name="Hao L."/>
            <person name="Jeon C.O."/>
        </authorList>
    </citation>
    <scope>NUCLEOTIDE SEQUENCE</scope>
    <source>
        <strain evidence="20">U1</strain>
    </source>
</reference>
<feature type="transmembrane region" description="Helical" evidence="19">
    <location>
        <begin position="40"/>
        <end position="60"/>
    </location>
</feature>
<dbReference type="InterPro" id="IPR003805">
    <property type="entry name" value="CobS"/>
</dbReference>
<dbReference type="GO" id="GO:0005886">
    <property type="term" value="C:plasma membrane"/>
    <property type="evidence" value="ECO:0007669"/>
    <property type="project" value="UniProtKB-SubCell"/>
</dbReference>
<comment type="catalytic activity">
    <reaction evidence="17 19">
        <text>alpha-ribazole + adenosylcob(III)inamide-GDP = adenosylcob(III)alamin + GMP + H(+)</text>
        <dbReference type="Rhea" id="RHEA:16049"/>
        <dbReference type="ChEBI" id="CHEBI:10329"/>
        <dbReference type="ChEBI" id="CHEBI:15378"/>
        <dbReference type="ChEBI" id="CHEBI:18408"/>
        <dbReference type="ChEBI" id="CHEBI:58115"/>
        <dbReference type="ChEBI" id="CHEBI:60487"/>
        <dbReference type="EC" id="2.7.8.26"/>
    </reaction>
</comment>
<dbReference type="NCBIfam" id="TIGR00317">
    <property type="entry name" value="cobS"/>
    <property type="match status" value="1"/>
</dbReference>
<proteinExistence type="inferred from homology"/>
<evidence type="ECO:0000256" key="5">
    <source>
        <dbReference type="ARBA" id="ARBA00013200"/>
    </source>
</evidence>
<organism evidence="20 21">
    <name type="scientific">Dyadobacter pollutisoli</name>
    <dbReference type="NCBI Taxonomy" id="2910158"/>
    <lineage>
        <taxon>Bacteria</taxon>
        <taxon>Pseudomonadati</taxon>
        <taxon>Bacteroidota</taxon>
        <taxon>Cytophagia</taxon>
        <taxon>Cytophagales</taxon>
        <taxon>Spirosomataceae</taxon>
        <taxon>Dyadobacter</taxon>
    </lineage>
</organism>
<feature type="transmembrane region" description="Helical" evidence="19">
    <location>
        <begin position="207"/>
        <end position="226"/>
    </location>
</feature>
<evidence type="ECO:0000256" key="13">
    <source>
        <dbReference type="ARBA" id="ARBA00023136"/>
    </source>
</evidence>
<evidence type="ECO:0000313" key="20">
    <source>
        <dbReference type="EMBL" id="WAC15257.1"/>
    </source>
</evidence>
<comment type="similarity">
    <text evidence="4 19">Belongs to the CobS family.</text>
</comment>
<evidence type="ECO:0000256" key="14">
    <source>
        <dbReference type="ARBA" id="ARBA00025228"/>
    </source>
</evidence>
<keyword evidence="8 19" id="KW-0169">Cobalamin biosynthesis</keyword>
<comment type="subcellular location">
    <subcellularLocation>
        <location evidence="2 19">Cell membrane</location>
        <topology evidence="2 19">Multi-pass membrane protein</topology>
    </subcellularLocation>
</comment>
<accession>A0A9E8SSE4</accession>
<evidence type="ECO:0000256" key="3">
    <source>
        <dbReference type="ARBA" id="ARBA00004663"/>
    </source>
</evidence>
<keyword evidence="10 19" id="KW-0812">Transmembrane</keyword>
<dbReference type="EC" id="2.7.8.26" evidence="5 19"/>
<feature type="transmembrane region" description="Helical" evidence="19">
    <location>
        <begin position="182"/>
        <end position="201"/>
    </location>
</feature>
<protein>
    <recommendedName>
        <fullName evidence="6 19">Adenosylcobinamide-GDP ribazoletransferase</fullName>
        <ecNumber evidence="5 19">2.7.8.26</ecNumber>
    </recommendedName>
    <alternativeName>
        <fullName evidence="16 19">Cobalamin synthase</fullName>
    </alternativeName>
    <alternativeName>
        <fullName evidence="15 19">Cobalamin-5'-phosphate synthase</fullName>
    </alternativeName>
</protein>
<evidence type="ECO:0000256" key="15">
    <source>
        <dbReference type="ARBA" id="ARBA00032605"/>
    </source>
</evidence>
<comment type="function">
    <text evidence="14 19">Joins adenosylcobinamide-GDP and alpha-ribazole to generate adenosylcobalamin (Ado-cobalamin). Also synthesizes adenosylcobalamin 5'-phosphate from adenosylcobinamide-GDP and alpha-ribazole 5'-phosphate.</text>
</comment>
<dbReference type="Pfam" id="PF02654">
    <property type="entry name" value="CobS"/>
    <property type="match status" value="1"/>
</dbReference>
<evidence type="ECO:0000256" key="11">
    <source>
        <dbReference type="ARBA" id="ARBA00022842"/>
    </source>
</evidence>
<sequence>MKRQITLFFTALQFYTRIPVPKWVGYQPENLSAATAYLPFIGWIVGQISGVAWLGGLYFTDVTVGLLFSMTASILATGAFHEDGFADVCDGFGGGWTKEKILEIMKDSRLGTYGATGLVLMLAFKFSLLQILAAGDQAALVLLLVAGHSISRLMPAFVIFFQDYARDTGDSKAKPVAEKPGWLTLTAACVFGIIPLVLLAFSKQEPLVLLSLVFLGIITFFLGRYFKKWIGGYTGDCLGTVQQVCETGFYLFIVALWKYI</sequence>
<evidence type="ECO:0000256" key="1">
    <source>
        <dbReference type="ARBA" id="ARBA00001946"/>
    </source>
</evidence>
<comment type="pathway">
    <text evidence="3 19">Cofactor biosynthesis; adenosylcobalamin biosynthesis; adenosylcobalamin from cob(II)yrinate a,c-diamide: step 7/7.</text>
</comment>
<comment type="cofactor">
    <cofactor evidence="1 19">
        <name>Mg(2+)</name>
        <dbReference type="ChEBI" id="CHEBI:18420"/>
    </cofactor>
</comment>
<evidence type="ECO:0000256" key="16">
    <source>
        <dbReference type="ARBA" id="ARBA00032853"/>
    </source>
</evidence>
<feature type="transmembrane region" description="Helical" evidence="19">
    <location>
        <begin position="110"/>
        <end position="132"/>
    </location>
</feature>
<evidence type="ECO:0000256" key="8">
    <source>
        <dbReference type="ARBA" id="ARBA00022573"/>
    </source>
</evidence>
<feature type="transmembrane region" description="Helical" evidence="19">
    <location>
        <begin position="138"/>
        <end position="161"/>
    </location>
</feature>